<reference evidence="6" key="1">
    <citation type="submission" date="2021-06" db="EMBL/GenBank/DDBJ databases">
        <authorList>
            <person name="Arsene-Ploetze F."/>
        </authorList>
    </citation>
    <scope>NUCLEOTIDE SEQUENCE</scope>
    <source>
        <strain evidence="6">SBRY1</strain>
    </source>
</reference>
<evidence type="ECO:0000256" key="2">
    <source>
        <dbReference type="ARBA" id="ARBA00022670"/>
    </source>
</evidence>
<keyword evidence="2" id="KW-0645">Protease</keyword>
<dbReference type="Gene3D" id="3.90.1720.10">
    <property type="entry name" value="endopeptidase domain like (from Nostoc punctiforme)"/>
    <property type="match status" value="1"/>
</dbReference>
<dbReference type="InterPro" id="IPR000064">
    <property type="entry name" value="NLP_P60_dom"/>
</dbReference>
<proteinExistence type="inferred from homology"/>
<keyword evidence="4" id="KW-0788">Thiol protease</keyword>
<sequence>MSIPLFDDVEPPPACGCEGCARQRLADSMARDTCGATTSTGATRVLVVAAAAGTALGGTAAAVAAAPQPAGVTGYATGRGAMAAPAAAATPLRLTRSQILQRARTWVTAAVPYSMTAHWKDGYRQDCSGFVSMAWGLGVSAWTGDLADYAVRITRSQLQPGDMLLFHNTADPRKGSHALIFAGWANTAHTRYTAYEQTAPGARARTTPYAYWEDSAKYVPYRYRYLAGTPAAASTGAGTATATGYPGRASFGTGRSGPAVTRLGTLLVGRGAGAYYRVGPGPVWGSADRAATAAFQRAQGWTGAAADGLPGPTTWAYLVQHKGHDIPGGPPRAATGPATAAVPRYPGAGAFRPGSSNDSVLALGRRLVAKGFGAGYRPSRNWHEADRRKVEAFQRAQGWSGRSADGYPGPETWRRLFS</sequence>
<dbReference type="NCBIfam" id="NF038080">
    <property type="entry name" value="PG_bind_siph"/>
    <property type="match status" value="2"/>
</dbReference>
<organism evidence="6 7">
    <name type="scientific">Actinacidiphila bryophytorum</name>
    <dbReference type="NCBI Taxonomy" id="1436133"/>
    <lineage>
        <taxon>Bacteria</taxon>
        <taxon>Bacillati</taxon>
        <taxon>Actinomycetota</taxon>
        <taxon>Actinomycetes</taxon>
        <taxon>Kitasatosporales</taxon>
        <taxon>Streptomycetaceae</taxon>
        <taxon>Actinacidiphila</taxon>
    </lineage>
</organism>
<evidence type="ECO:0000313" key="7">
    <source>
        <dbReference type="Proteomes" id="UP001153328"/>
    </source>
</evidence>
<dbReference type="InterPro" id="IPR036366">
    <property type="entry name" value="PGBDSf"/>
</dbReference>
<gene>
    <name evidence="6" type="ORF">SBRY_60361</name>
</gene>
<evidence type="ECO:0000256" key="3">
    <source>
        <dbReference type="ARBA" id="ARBA00022801"/>
    </source>
</evidence>
<accession>A0A9W4H6D9</accession>
<evidence type="ECO:0000256" key="1">
    <source>
        <dbReference type="ARBA" id="ARBA00007074"/>
    </source>
</evidence>
<dbReference type="InterPro" id="IPR036365">
    <property type="entry name" value="PGBD-like_sf"/>
</dbReference>
<dbReference type="PROSITE" id="PS51935">
    <property type="entry name" value="NLPC_P60"/>
    <property type="match status" value="1"/>
</dbReference>
<dbReference type="SUPFAM" id="SSF54001">
    <property type="entry name" value="Cysteine proteinases"/>
    <property type="match status" value="1"/>
</dbReference>
<keyword evidence="7" id="KW-1185">Reference proteome</keyword>
<dbReference type="RefSeq" id="WP_205044681.1">
    <property type="nucleotide sequence ID" value="NZ_CAJVAX010000020.1"/>
</dbReference>
<dbReference type="Proteomes" id="UP001153328">
    <property type="component" value="Unassembled WGS sequence"/>
</dbReference>
<dbReference type="InterPro" id="IPR038765">
    <property type="entry name" value="Papain-like_cys_pep_sf"/>
</dbReference>
<evidence type="ECO:0000256" key="4">
    <source>
        <dbReference type="ARBA" id="ARBA00022807"/>
    </source>
</evidence>
<dbReference type="AlphaFoldDB" id="A0A9W4H6D9"/>
<protein>
    <submittedName>
        <fullName evidence="6">NlpC/P60 family protein</fullName>
    </submittedName>
</protein>
<dbReference type="EMBL" id="CAJVAX010000020">
    <property type="protein sequence ID" value="CAG7654101.1"/>
    <property type="molecule type" value="Genomic_DNA"/>
</dbReference>
<feature type="domain" description="NlpC/P60" evidence="5">
    <location>
        <begin position="93"/>
        <end position="223"/>
    </location>
</feature>
<keyword evidence="3" id="KW-0378">Hydrolase</keyword>
<evidence type="ECO:0000313" key="6">
    <source>
        <dbReference type="EMBL" id="CAG7654101.1"/>
    </source>
</evidence>
<dbReference type="Pfam" id="PF00877">
    <property type="entry name" value="NLPC_P60"/>
    <property type="match status" value="1"/>
</dbReference>
<dbReference type="InterPro" id="IPR047763">
    <property type="entry name" value="PG_bind_dom_phiBT1-type"/>
</dbReference>
<dbReference type="Gene3D" id="1.10.101.10">
    <property type="entry name" value="PGBD-like superfamily/PGBD"/>
    <property type="match status" value="2"/>
</dbReference>
<comment type="caution">
    <text evidence="6">The sequence shown here is derived from an EMBL/GenBank/DDBJ whole genome shotgun (WGS) entry which is preliminary data.</text>
</comment>
<dbReference type="SUPFAM" id="SSF47090">
    <property type="entry name" value="PGBD-like"/>
    <property type="match status" value="2"/>
</dbReference>
<dbReference type="GO" id="GO:0008234">
    <property type="term" value="F:cysteine-type peptidase activity"/>
    <property type="evidence" value="ECO:0007669"/>
    <property type="project" value="UniProtKB-KW"/>
</dbReference>
<evidence type="ECO:0000259" key="5">
    <source>
        <dbReference type="PROSITE" id="PS51935"/>
    </source>
</evidence>
<dbReference type="GO" id="GO:0006508">
    <property type="term" value="P:proteolysis"/>
    <property type="evidence" value="ECO:0007669"/>
    <property type="project" value="UniProtKB-KW"/>
</dbReference>
<name>A0A9W4H6D9_9ACTN</name>
<comment type="similarity">
    <text evidence="1">Belongs to the peptidase C40 family.</text>
</comment>